<name>A0A5M9MSQ5_9EURO</name>
<dbReference type="Gene3D" id="3.40.390.10">
    <property type="entry name" value="Collagenase (Catalytic Domain)"/>
    <property type="match status" value="1"/>
</dbReference>
<feature type="signal peptide" evidence="2">
    <location>
        <begin position="1"/>
        <end position="20"/>
    </location>
</feature>
<dbReference type="GO" id="GO:0004222">
    <property type="term" value="F:metalloendopeptidase activity"/>
    <property type="evidence" value="ECO:0007669"/>
    <property type="project" value="InterPro"/>
</dbReference>
<protein>
    <recommendedName>
        <fullName evidence="3">Lysine-specific metallo-endopeptidase domain-containing protein</fullName>
    </recommendedName>
</protein>
<evidence type="ECO:0000313" key="5">
    <source>
        <dbReference type="Proteomes" id="UP000324241"/>
    </source>
</evidence>
<dbReference type="InterPro" id="IPR029463">
    <property type="entry name" value="Lys_MEP"/>
</dbReference>
<feature type="compositionally biased region" description="Polar residues" evidence="1">
    <location>
        <begin position="345"/>
        <end position="363"/>
    </location>
</feature>
<feature type="region of interest" description="Disordered" evidence="1">
    <location>
        <begin position="534"/>
        <end position="607"/>
    </location>
</feature>
<dbReference type="SUPFAM" id="SSF55486">
    <property type="entry name" value="Metalloproteases ('zincins'), catalytic domain"/>
    <property type="match status" value="1"/>
</dbReference>
<feature type="compositionally biased region" description="Low complexity" evidence="1">
    <location>
        <begin position="387"/>
        <end position="401"/>
    </location>
</feature>
<proteinExistence type="predicted"/>
<dbReference type="GeneID" id="54327011"/>
<dbReference type="RefSeq" id="XP_033427785.1">
    <property type="nucleotide sequence ID" value="XM_033568979.1"/>
</dbReference>
<feature type="region of interest" description="Disordered" evidence="1">
    <location>
        <begin position="322"/>
        <end position="401"/>
    </location>
</feature>
<comment type="caution">
    <text evidence="4">The sequence shown here is derived from an EMBL/GenBank/DDBJ whole genome shotgun (WGS) entry which is preliminary data.</text>
</comment>
<gene>
    <name evidence="4" type="ORF">ATNIH1004_004309</name>
</gene>
<dbReference type="OrthoDB" id="4526765at2759"/>
<evidence type="ECO:0000256" key="1">
    <source>
        <dbReference type="SAM" id="MobiDB-lite"/>
    </source>
</evidence>
<feature type="chain" id="PRO_5024353883" description="Lysine-specific metallo-endopeptidase domain-containing protein" evidence="2">
    <location>
        <begin position="21"/>
        <end position="742"/>
    </location>
</feature>
<feature type="compositionally biased region" description="Pro residues" evidence="1">
    <location>
        <begin position="554"/>
        <end position="564"/>
    </location>
</feature>
<dbReference type="VEuPathDB" id="FungiDB:EYZ11_000373"/>
<feature type="compositionally biased region" description="Low complexity" evidence="1">
    <location>
        <begin position="575"/>
        <end position="607"/>
    </location>
</feature>
<feature type="compositionally biased region" description="Pro residues" evidence="1">
    <location>
        <begin position="534"/>
        <end position="546"/>
    </location>
</feature>
<dbReference type="AlphaFoldDB" id="A0A5M9MSQ5"/>
<dbReference type="VEuPathDB" id="FungiDB:EYZ11_000385"/>
<dbReference type="Proteomes" id="UP000324241">
    <property type="component" value="Unassembled WGS sequence"/>
</dbReference>
<organism evidence="4 5">
    <name type="scientific">Aspergillus tanneri</name>
    <dbReference type="NCBI Taxonomy" id="1220188"/>
    <lineage>
        <taxon>Eukaryota</taxon>
        <taxon>Fungi</taxon>
        <taxon>Dikarya</taxon>
        <taxon>Ascomycota</taxon>
        <taxon>Pezizomycotina</taxon>
        <taxon>Eurotiomycetes</taxon>
        <taxon>Eurotiomycetidae</taxon>
        <taxon>Eurotiales</taxon>
        <taxon>Aspergillaceae</taxon>
        <taxon>Aspergillus</taxon>
        <taxon>Aspergillus subgen. Circumdati</taxon>
    </lineage>
</organism>
<evidence type="ECO:0000313" key="4">
    <source>
        <dbReference type="EMBL" id="KAA8648424.1"/>
    </source>
</evidence>
<feature type="region of interest" description="Disordered" evidence="1">
    <location>
        <begin position="275"/>
        <end position="302"/>
    </location>
</feature>
<feature type="compositionally biased region" description="Low complexity" evidence="1">
    <location>
        <begin position="289"/>
        <end position="298"/>
    </location>
</feature>
<feature type="compositionally biased region" description="Polar residues" evidence="1">
    <location>
        <begin position="325"/>
        <end position="337"/>
    </location>
</feature>
<reference evidence="4 5" key="1">
    <citation type="submission" date="2019-08" db="EMBL/GenBank/DDBJ databases">
        <title>The genome sequence of a newly discovered highly antifungal drug resistant Aspergillus species, Aspergillus tanneri NIH 1004.</title>
        <authorList>
            <person name="Mounaud S."/>
            <person name="Singh I."/>
            <person name="Joardar V."/>
            <person name="Pakala S."/>
            <person name="Pakala S."/>
            <person name="Venepally P."/>
            <person name="Chung J.K."/>
            <person name="Losada L."/>
            <person name="Nierman W.C."/>
        </authorList>
    </citation>
    <scope>NUCLEOTIDE SEQUENCE [LARGE SCALE GENOMIC DNA]</scope>
    <source>
        <strain evidence="4 5">NIH1004</strain>
    </source>
</reference>
<evidence type="ECO:0000259" key="3">
    <source>
        <dbReference type="Pfam" id="PF14521"/>
    </source>
</evidence>
<evidence type="ECO:0000256" key="2">
    <source>
        <dbReference type="SAM" id="SignalP"/>
    </source>
</evidence>
<feature type="region of interest" description="Disordered" evidence="1">
    <location>
        <begin position="637"/>
        <end position="665"/>
    </location>
</feature>
<dbReference type="Pfam" id="PF14521">
    <property type="entry name" value="Aspzincin_M35"/>
    <property type="match status" value="1"/>
</dbReference>
<accession>A0A5M9MSQ5</accession>
<keyword evidence="2" id="KW-0732">Signal</keyword>
<sequence length="742" mass="80639">MQSGLISIIHTIALVSQVGAWHLDRPCQDLGYGDIIRQGMTSAIDLAQAATDTLQALRDNTYNQAQMDLFEYMFGFAIETVNGQRRINQRDWAYINLIYCDYSRYIEGKRCNGNDDKNRACDKDTSEDVIMSSAYKWCKSTSGYIPVMAVTTSNGPSNFGQVDLCAWYLKFMSTSERRYWRDLGSRSLLAWPLHKIYSTSLLHTEMDAAALFDHTLLHELTHAIGELPTSDTSGYFSYGWKRCVKLARDHEKGINNADNYAYFALGARMVSPNNNRPAVCPNKDGSISPLLENQQNQPQPEPHQALFERTYLKKGTVLKVKPSPVHSQGLSPIQSPSRFPRHSPTRSPMQSPIKSPVQSPTHSIHSRKLSRSWPPGGSQSVPLVPLSMPSKSSTSSTSAVPVSSMSHTQTLSSLNGKTFSVSSTSPLSIPSSIFLTPALSISQSSTSSLNALTIIPITNADTTTQVTYTATTTEVDRQPTGVWKCHGEVCNPSGCTIPTFCTKSDLGASWGLCCGFVPVPVGFIPSPGGPPFHGPVPIPLSGPIPKPHPDPHPKPGPGPHPHPNPEAGENEKSTRSSTRTTESSSINSTSSTTSSPSSSSSSSPEETPVYHYWDWDGQHNWLEMQQSILLKMETLSPSSSTSISTPTPTPTSAISTTSISTTSTSATISTPTTSTIYTTSPITIITVTFPHTTFTTIKKYICKPTVSLLGDGIWRCACTTDGTTVTIPTIKSHLCQYTAISI</sequence>
<feature type="domain" description="Lysine-specific metallo-endopeptidase" evidence="3">
    <location>
        <begin position="208"/>
        <end position="264"/>
    </location>
</feature>
<dbReference type="InterPro" id="IPR024079">
    <property type="entry name" value="MetalloPept_cat_dom_sf"/>
</dbReference>
<dbReference type="EMBL" id="QUQM01000003">
    <property type="protein sequence ID" value="KAA8648424.1"/>
    <property type="molecule type" value="Genomic_DNA"/>
</dbReference>